<gene>
    <name evidence="2" type="ORF">BS47DRAFT_1399673</name>
</gene>
<keyword evidence="3" id="KW-1185">Reference proteome</keyword>
<proteinExistence type="predicted"/>
<protein>
    <submittedName>
        <fullName evidence="2">Uncharacterized protein</fullName>
    </submittedName>
</protein>
<organism evidence="2 3">
    <name type="scientific">Hydnum rufescens UP504</name>
    <dbReference type="NCBI Taxonomy" id="1448309"/>
    <lineage>
        <taxon>Eukaryota</taxon>
        <taxon>Fungi</taxon>
        <taxon>Dikarya</taxon>
        <taxon>Basidiomycota</taxon>
        <taxon>Agaricomycotina</taxon>
        <taxon>Agaricomycetes</taxon>
        <taxon>Cantharellales</taxon>
        <taxon>Hydnaceae</taxon>
        <taxon>Hydnum</taxon>
    </lineage>
</organism>
<name>A0A9P6DLV0_9AGAM</name>
<accession>A0A9P6DLV0</accession>
<feature type="region of interest" description="Disordered" evidence="1">
    <location>
        <begin position="19"/>
        <end position="87"/>
    </location>
</feature>
<evidence type="ECO:0000313" key="2">
    <source>
        <dbReference type="EMBL" id="KAF9506227.1"/>
    </source>
</evidence>
<reference evidence="2" key="1">
    <citation type="journal article" date="2020" name="Nat. Commun.">
        <title>Large-scale genome sequencing of mycorrhizal fungi provides insights into the early evolution of symbiotic traits.</title>
        <authorList>
            <person name="Miyauchi S."/>
            <person name="Kiss E."/>
            <person name="Kuo A."/>
            <person name="Drula E."/>
            <person name="Kohler A."/>
            <person name="Sanchez-Garcia M."/>
            <person name="Morin E."/>
            <person name="Andreopoulos B."/>
            <person name="Barry K.W."/>
            <person name="Bonito G."/>
            <person name="Buee M."/>
            <person name="Carver A."/>
            <person name="Chen C."/>
            <person name="Cichocki N."/>
            <person name="Clum A."/>
            <person name="Culley D."/>
            <person name="Crous P.W."/>
            <person name="Fauchery L."/>
            <person name="Girlanda M."/>
            <person name="Hayes R.D."/>
            <person name="Keri Z."/>
            <person name="LaButti K."/>
            <person name="Lipzen A."/>
            <person name="Lombard V."/>
            <person name="Magnuson J."/>
            <person name="Maillard F."/>
            <person name="Murat C."/>
            <person name="Nolan M."/>
            <person name="Ohm R.A."/>
            <person name="Pangilinan J."/>
            <person name="Pereira M.F."/>
            <person name="Perotto S."/>
            <person name="Peter M."/>
            <person name="Pfister S."/>
            <person name="Riley R."/>
            <person name="Sitrit Y."/>
            <person name="Stielow J.B."/>
            <person name="Szollosi G."/>
            <person name="Zifcakova L."/>
            <person name="Stursova M."/>
            <person name="Spatafora J.W."/>
            <person name="Tedersoo L."/>
            <person name="Vaario L.M."/>
            <person name="Yamada A."/>
            <person name="Yan M."/>
            <person name="Wang P."/>
            <person name="Xu J."/>
            <person name="Bruns T."/>
            <person name="Baldrian P."/>
            <person name="Vilgalys R."/>
            <person name="Dunand C."/>
            <person name="Henrissat B."/>
            <person name="Grigoriev I.V."/>
            <person name="Hibbett D."/>
            <person name="Nagy L.G."/>
            <person name="Martin F.M."/>
        </authorList>
    </citation>
    <scope>NUCLEOTIDE SEQUENCE</scope>
    <source>
        <strain evidence="2">UP504</strain>
    </source>
</reference>
<dbReference type="AlphaFoldDB" id="A0A9P6DLV0"/>
<comment type="caution">
    <text evidence="2">The sequence shown here is derived from an EMBL/GenBank/DDBJ whole genome shotgun (WGS) entry which is preliminary data.</text>
</comment>
<sequence>MVVRFFAIQPLALRMAISGSGDQSDTASEVPINDAGDTTIGDTTPHAAEHATHHLNQSTPPPANTAPSTRPSFPPARERANIATPSDYHIPYDDIELTTADGSGLHQMISKVAANEKQTDEVARITGDVETAGQKRLVT</sequence>
<evidence type="ECO:0000256" key="1">
    <source>
        <dbReference type="SAM" id="MobiDB-lite"/>
    </source>
</evidence>
<evidence type="ECO:0000313" key="3">
    <source>
        <dbReference type="Proteomes" id="UP000886523"/>
    </source>
</evidence>
<dbReference type="EMBL" id="MU129119">
    <property type="protein sequence ID" value="KAF9506227.1"/>
    <property type="molecule type" value="Genomic_DNA"/>
</dbReference>
<dbReference type="Proteomes" id="UP000886523">
    <property type="component" value="Unassembled WGS sequence"/>
</dbReference>